<feature type="domain" description="Nudix hydrolase" evidence="5">
    <location>
        <begin position="15"/>
        <end position="147"/>
    </location>
</feature>
<evidence type="ECO:0000256" key="1">
    <source>
        <dbReference type="ARBA" id="ARBA00001946"/>
    </source>
</evidence>
<dbReference type="GO" id="GO:0016462">
    <property type="term" value="F:pyrophosphatase activity"/>
    <property type="evidence" value="ECO:0007669"/>
    <property type="project" value="InterPro"/>
</dbReference>
<keyword evidence="4" id="KW-0460">Magnesium</keyword>
<evidence type="ECO:0000259" key="5">
    <source>
        <dbReference type="PROSITE" id="PS51462"/>
    </source>
</evidence>
<evidence type="ECO:0000256" key="2">
    <source>
        <dbReference type="ARBA" id="ARBA00022723"/>
    </source>
</evidence>
<gene>
    <name evidence="6" type="ORF">NCTC10684_01426</name>
</gene>
<accession>A0A380WHL2</accession>
<sequence>MPKDKKTIRKASNGEIIAQVAAIPFRLNERGELEVMLVTSRGTRRFIVPKGWPMKGKSGRQAALIEAREEAGVRGKALKKPAGSYCYWKRLSTSFVHVVVTAYLVEVSEELDAWQEAGARQRAWLSPADAAVLIDEPELATLMRSLSSADLMPAVEAMADAAS</sequence>
<dbReference type="PROSITE" id="PS51462">
    <property type="entry name" value="NUDIX"/>
    <property type="match status" value="1"/>
</dbReference>
<keyword evidence="3" id="KW-0378">Hydrolase</keyword>
<name>A0A380WHL2_AMIAI</name>
<organism evidence="6 7">
    <name type="scientific">Aminobacter aminovorans</name>
    <name type="common">Chelatobacter heintzii</name>
    <dbReference type="NCBI Taxonomy" id="83263"/>
    <lineage>
        <taxon>Bacteria</taxon>
        <taxon>Pseudomonadati</taxon>
        <taxon>Pseudomonadota</taxon>
        <taxon>Alphaproteobacteria</taxon>
        <taxon>Hyphomicrobiales</taxon>
        <taxon>Phyllobacteriaceae</taxon>
        <taxon>Aminobacter</taxon>
    </lineage>
</organism>
<dbReference type="AlphaFoldDB" id="A0A380WHL2"/>
<evidence type="ECO:0000256" key="3">
    <source>
        <dbReference type="ARBA" id="ARBA00022801"/>
    </source>
</evidence>
<dbReference type="InterPro" id="IPR000086">
    <property type="entry name" value="NUDIX_hydrolase_dom"/>
</dbReference>
<evidence type="ECO:0000313" key="6">
    <source>
        <dbReference type="EMBL" id="SUU88218.1"/>
    </source>
</evidence>
<evidence type="ECO:0000256" key="4">
    <source>
        <dbReference type="ARBA" id="ARBA00022842"/>
    </source>
</evidence>
<dbReference type="SUPFAM" id="SSF55811">
    <property type="entry name" value="Nudix"/>
    <property type="match status" value="1"/>
</dbReference>
<evidence type="ECO:0000313" key="7">
    <source>
        <dbReference type="Proteomes" id="UP000254701"/>
    </source>
</evidence>
<comment type="cofactor">
    <cofactor evidence="1">
        <name>Mg(2+)</name>
        <dbReference type="ChEBI" id="CHEBI:18420"/>
    </cofactor>
</comment>
<dbReference type="Gene3D" id="3.90.79.10">
    <property type="entry name" value="Nucleoside Triphosphate Pyrophosphohydrolase"/>
    <property type="match status" value="1"/>
</dbReference>
<dbReference type="CDD" id="cd04666">
    <property type="entry name" value="NUDIX_DIPP2_like_Nudt4"/>
    <property type="match status" value="1"/>
</dbReference>
<dbReference type="PANTHER" id="PTHR12629:SF0">
    <property type="entry name" value="DIPHOSPHOINOSITOL-POLYPHOSPHATE DIPHOSPHATASE"/>
    <property type="match status" value="1"/>
</dbReference>
<dbReference type="GO" id="GO:0005737">
    <property type="term" value="C:cytoplasm"/>
    <property type="evidence" value="ECO:0007669"/>
    <property type="project" value="TreeGrafter"/>
</dbReference>
<reference evidence="6 7" key="1">
    <citation type="submission" date="2018-06" db="EMBL/GenBank/DDBJ databases">
        <authorList>
            <consortium name="Pathogen Informatics"/>
            <person name="Doyle S."/>
        </authorList>
    </citation>
    <scope>NUCLEOTIDE SEQUENCE [LARGE SCALE GENOMIC DNA]</scope>
    <source>
        <strain evidence="6 7">NCTC10684</strain>
    </source>
</reference>
<dbReference type="InterPro" id="IPR015797">
    <property type="entry name" value="NUDIX_hydrolase-like_dom_sf"/>
</dbReference>
<dbReference type="InterPro" id="IPR047198">
    <property type="entry name" value="DDP-like_NUDIX"/>
</dbReference>
<dbReference type="OrthoDB" id="7066910at2"/>
<keyword evidence="2" id="KW-0479">Metal-binding</keyword>
<dbReference type="GO" id="GO:0046872">
    <property type="term" value="F:metal ion binding"/>
    <property type="evidence" value="ECO:0007669"/>
    <property type="project" value="UniProtKB-KW"/>
</dbReference>
<dbReference type="PANTHER" id="PTHR12629">
    <property type="entry name" value="DIPHOSPHOINOSITOL POLYPHOSPHATE PHOSPHOHYDROLASE"/>
    <property type="match status" value="1"/>
</dbReference>
<dbReference type="Pfam" id="PF00293">
    <property type="entry name" value="NUDIX"/>
    <property type="match status" value="1"/>
</dbReference>
<proteinExistence type="predicted"/>
<dbReference type="Proteomes" id="UP000254701">
    <property type="component" value="Unassembled WGS sequence"/>
</dbReference>
<dbReference type="EMBL" id="UFSM01000001">
    <property type="protein sequence ID" value="SUU88218.1"/>
    <property type="molecule type" value="Genomic_DNA"/>
</dbReference>
<protein>
    <submittedName>
        <fullName evidence="6">NUDIX domain</fullName>
    </submittedName>
</protein>
<dbReference type="RefSeq" id="WP_115730588.1">
    <property type="nucleotide sequence ID" value="NZ_BAAAVY010000010.1"/>
</dbReference>